<evidence type="ECO:0000313" key="10">
    <source>
        <dbReference type="WBParaSite" id="GPUH_0002391001-mRNA-1"/>
    </source>
</evidence>
<dbReference type="InterPro" id="IPR010796">
    <property type="entry name" value="C2_B9-type_dom"/>
</dbReference>
<dbReference type="GO" id="GO:0060271">
    <property type="term" value="P:cilium assembly"/>
    <property type="evidence" value="ECO:0007669"/>
    <property type="project" value="TreeGrafter"/>
</dbReference>
<comment type="subcellular location">
    <subcellularLocation>
        <location evidence="1">Cytoplasm</location>
        <location evidence="1">Cytoskeleton</location>
        <location evidence="1">Cilium basal body</location>
    </subcellularLocation>
</comment>
<dbReference type="PROSITE" id="PS51381">
    <property type="entry name" value="C2_B9"/>
    <property type="match status" value="1"/>
</dbReference>
<evidence type="ECO:0000313" key="8">
    <source>
        <dbReference type="EMBL" id="VDN42087.1"/>
    </source>
</evidence>
<keyword evidence="9" id="KW-1185">Reference proteome</keyword>
<dbReference type="EMBL" id="UYRT01099283">
    <property type="protein sequence ID" value="VDN42087.1"/>
    <property type="molecule type" value="Genomic_DNA"/>
</dbReference>
<protein>
    <recommendedName>
        <fullName evidence="7">B9 domain-containing protein 1</fullName>
    </recommendedName>
</protein>
<dbReference type="Pfam" id="PF07162">
    <property type="entry name" value="B9-C2"/>
    <property type="match status" value="1"/>
</dbReference>
<evidence type="ECO:0000256" key="1">
    <source>
        <dbReference type="ARBA" id="ARBA00004120"/>
    </source>
</evidence>
<dbReference type="PANTHER" id="PTHR12968">
    <property type="entry name" value="B9 DOMAIN-CONTAINING"/>
    <property type="match status" value="1"/>
</dbReference>
<organism evidence="10">
    <name type="scientific">Gongylonema pulchrum</name>
    <dbReference type="NCBI Taxonomy" id="637853"/>
    <lineage>
        <taxon>Eukaryota</taxon>
        <taxon>Metazoa</taxon>
        <taxon>Ecdysozoa</taxon>
        <taxon>Nematoda</taxon>
        <taxon>Chromadorea</taxon>
        <taxon>Rhabditida</taxon>
        <taxon>Spirurina</taxon>
        <taxon>Spiruromorpha</taxon>
        <taxon>Spiruroidea</taxon>
        <taxon>Gongylonematidae</taxon>
        <taxon>Gongylonema</taxon>
    </lineage>
</organism>
<dbReference type="PANTHER" id="PTHR12968:SF1">
    <property type="entry name" value="B9 DOMAIN-CONTAINING PROTEIN 1"/>
    <property type="match status" value="1"/>
</dbReference>
<proteinExistence type="inferred from homology"/>
<dbReference type="OrthoDB" id="431939at2759"/>
<dbReference type="Proteomes" id="UP000271098">
    <property type="component" value="Unassembled WGS sequence"/>
</dbReference>
<dbReference type="WBParaSite" id="GPUH_0002391001-mRNA-1">
    <property type="protein sequence ID" value="GPUH_0002391001-mRNA-1"/>
    <property type="gene ID" value="GPUH_0002391001"/>
</dbReference>
<evidence type="ECO:0000256" key="4">
    <source>
        <dbReference type="ARBA" id="ARBA00023212"/>
    </source>
</evidence>
<dbReference type="AlphaFoldDB" id="A0A183ESD9"/>
<sequence length="180" mass="19829">MSVEHSKSSNFIVLLSGQIESAQFHSFDNLYCKYSYVYGADWEQVAGVREGLSAKCECGRTRSNIITIAMPFEATFTSTNPFGWPQIVLSCYGLDCFGNDIVCGYGATHIPTVPGRTIRRIAMFVPEASTPLQRFLGWITGKRAEFVDPRIVATGTGRQGNLHANISNASEDFCPAQCHM</sequence>
<evidence type="ECO:0000256" key="3">
    <source>
        <dbReference type="ARBA" id="ARBA00022794"/>
    </source>
</evidence>
<evidence type="ECO:0000256" key="6">
    <source>
        <dbReference type="ARBA" id="ARBA00038411"/>
    </source>
</evidence>
<accession>A0A183ESD9</accession>
<comment type="similarity">
    <text evidence="6">Belongs to the B9D family.</text>
</comment>
<keyword evidence="3" id="KW-0970">Cilium biogenesis/degradation</keyword>
<reference evidence="8 9" key="2">
    <citation type="submission" date="2018-11" db="EMBL/GenBank/DDBJ databases">
        <authorList>
            <consortium name="Pathogen Informatics"/>
        </authorList>
    </citation>
    <scope>NUCLEOTIDE SEQUENCE [LARGE SCALE GENOMIC DNA]</scope>
</reference>
<evidence type="ECO:0000256" key="2">
    <source>
        <dbReference type="ARBA" id="ARBA00022490"/>
    </source>
</evidence>
<evidence type="ECO:0000256" key="5">
    <source>
        <dbReference type="ARBA" id="ARBA00023273"/>
    </source>
</evidence>
<evidence type="ECO:0000313" key="9">
    <source>
        <dbReference type="Proteomes" id="UP000271098"/>
    </source>
</evidence>
<reference evidence="10" key="1">
    <citation type="submission" date="2016-06" db="UniProtKB">
        <authorList>
            <consortium name="WormBaseParasite"/>
        </authorList>
    </citation>
    <scope>IDENTIFICATION</scope>
</reference>
<dbReference type="GO" id="GO:0036038">
    <property type="term" value="C:MKS complex"/>
    <property type="evidence" value="ECO:0007669"/>
    <property type="project" value="TreeGrafter"/>
</dbReference>
<keyword evidence="2" id="KW-0963">Cytoplasm</keyword>
<evidence type="ECO:0000256" key="7">
    <source>
        <dbReference type="ARBA" id="ARBA00039274"/>
    </source>
</evidence>
<name>A0A183ESD9_9BILA</name>
<keyword evidence="5" id="KW-0966">Cell projection</keyword>
<gene>
    <name evidence="8" type="ORF">GPUH_LOCUS23881</name>
</gene>
<keyword evidence="4" id="KW-0206">Cytoskeleton</keyword>